<evidence type="ECO:0000313" key="2">
    <source>
        <dbReference type="EMBL" id="GAA0442324.1"/>
    </source>
</evidence>
<dbReference type="CDD" id="cd20625">
    <property type="entry name" value="CYP164-like"/>
    <property type="match status" value="1"/>
</dbReference>
<dbReference type="Gene3D" id="1.10.630.10">
    <property type="entry name" value="Cytochrome P450"/>
    <property type="match status" value="1"/>
</dbReference>
<dbReference type="RefSeq" id="WP_344083710.1">
    <property type="nucleotide sequence ID" value="NZ_BAAAHB010000001.1"/>
</dbReference>
<comment type="caution">
    <text evidence="2">The sequence shown here is derived from an EMBL/GenBank/DDBJ whole genome shotgun (WGS) entry which is preliminary data.</text>
</comment>
<reference evidence="2 3" key="1">
    <citation type="journal article" date="2019" name="Int. J. Syst. Evol. Microbiol.">
        <title>The Global Catalogue of Microorganisms (GCM) 10K type strain sequencing project: providing services to taxonomists for standard genome sequencing and annotation.</title>
        <authorList>
            <consortium name="The Broad Institute Genomics Platform"/>
            <consortium name="The Broad Institute Genome Sequencing Center for Infectious Disease"/>
            <person name="Wu L."/>
            <person name="Ma J."/>
        </authorList>
    </citation>
    <scope>NUCLEOTIDE SEQUENCE [LARGE SCALE GENOMIC DNA]</scope>
    <source>
        <strain evidence="2 3">JCM 10649</strain>
    </source>
</reference>
<dbReference type="PANTHER" id="PTHR46696">
    <property type="entry name" value="P450, PUTATIVE (EUROFUNG)-RELATED"/>
    <property type="match status" value="1"/>
</dbReference>
<evidence type="ECO:0000313" key="3">
    <source>
        <dbReference type="Proteomes" id="UP001499895"/>
    </source>
</evidence>
<accession>A0ABN0ZBC4</accession>
<dbReference type="Proteomes" id="UP001499895">
    <property type="component" value="Unassembled WGS sequence"/>
</dbReference>
<dbReference type="InterPro" id="IPR001128">
    <property type="entry name" value="Cyt_P450"/>
</dbReference>
<protein>
    <submittedName>
        <fullName evidence="2">Cytochrome P450</fullName>
    </submittedName>
</protein>
<evidence type="ECO:0000256" key="1">
    <source>
        <dbReference type="ARBA" id="ARBA00010617"/>
    </source>
</evidence>
<proteinExistence type="inferred from homology"/>
<comment type="similarity">
    <text evidence="1">Belongs to the cytochrome P450 family.</text>
</comment>
<dbReference type="InterPro" id="IPR036396">
    <property type="entry name" value="Cyt_P450_sf"/>
</dbReference>
<dbReference type="InterPro" id="IPR002397">
    <property type="entry name" value="Cyt_P450_B"/>
</dbReference>
<organism evidence="2 3">
    <name type="scientific">Streptomyces stramineus</name>
    <dbReference type="NCBI Taxonomy" id="173861"/>
    <lineage>
        <taxon>Bacteria</taxon>
        <taxon>Bacillati</taxon>
        <taxon>Actinomycetota</taxon>
        <taxon>Actinomycetes</taxon>
        <taxon>Kitasatosporales</taxon>
        <taxon>Streptomycetaceae</taxon>
        <taxon>Streptomyces</taxon>
    </lineage>
</organism>
<dbReference type="PRINTS" id="PR00359">
    <property type="entry name" value="BP450"/>
</dbReference>
<dbReference type="SUPFAM" id="SSF48264">
    <property type="entry name" value="Cytochrome P450"/>
    <property type="match status" value="1"/>
</dbReference>
<dbReference type="EMBL" id="BAAAHB010000001">
    <property type="protein sequence ID" value="GAA0442324.1"/>
    <property type="molecule type" value="Genomic_DNA"/>
</dbReference>
<sequence length="408" mass="43989">MSSAAEPRNAPVARDFWDRLPFDVRSAEFHADPYPFYERLRAAAGPVTPLPDGALAVTGYQESLALLGDPRFGFGDLPLESASFLMADPPEHRSRRARVAAPFAVRAVERLRPVIRQKTDALLLRAADRAELDVVTDLGVPLALDLICALVGVPLDARSRWYGALSWLAAGFDPDALRAPATGARVEPARVEFAQYLGAVIKERRRSPHDDLVSALLAPSADGSLLTGQQVITAVGQLVVAGYEPVVNMIANGMHALLRHPEQLEHLAGHPAAAPSVVEELLRYDPPIQLIPRLALTDADVGGVRVRAGTVVGVLPGAANRDPAVFTDPHRFDAGRSPQHLALGHGEHFCLGARLVRVQAQVMLSALARCRPVPTGEPVRYKPTLISRGVERLPVVLTRRPDEGDDGE</sequence>
<keyword evidence="3" id="KW-1185">Reference proteome</keyword>
<name>A0ABN0ZBC4_9ACTN</name>
<dbReference type="PANTHER" id="PTHR46696:SF1">
    <property type="entry name" value="CYTOCHROME P450 YJIB-RELATED"/>
    <property type="match status" value="1"/>
</dbReference>
<dbReference type="Pfam" id="PF00067">
    <property type="entry name" value="p450"/>
    <property type="match status" value="1"/>
</dbReference>
<gene>
    <name evidence="2" type="ORF">GCM10009544_01300</name>
</gene>